<evidence type="ECO:0000259" key="9">
    <source>
        <dbReference type="Pfam" id="PF00266"/>
    </source>
</evidence>
<dbReference type="InterPro" id="IPR015422">
    <property type="entry name" value="PyrdxlP-dep_Trfase_small"/>
</dbReference>
<evidence type="ECO:0000313" key="11">
    <source>
        <dbReference type="Proteomes" id="UP001164305"/>
    </source>
</evidence>
<dbReference type="InterPro" id="IPR015421">
    <property type="entry name" value="PyrdxlP-dep_Trfase_major"/>
</dbReference>
<gene>
    <name evidence="10" type="ORF">BRM3_10155</name>
</gene>
<dbReference type="RefSeq" id="WP_263593207.1">
    <property type="nucleotide sequence ID" value="NZ_CP107020.1"/>
</dbReference>
<keyword evidence="11" id="KW-1185">Reference proteome</keyword>
<dbReference type="InterPro" id="IPR000192">
    <property type="entry name" value="Aminotrans_V_dom"/>
</dbReference>
<keyword evidence="7" id="KW-0411">Iron-sulfur</keyword>
<dbReference type="InterPro" id="IPR015424">
    <property type="entry name" value="PyrdxlP-dep_Trfase"/>
</dbReference>
<evidence type="ECO:0000256" key="6">
    <source>
        <dbReference type="ARBA" id="ARBA00023004"/>
    </source>
</evidence>
<dbReference type="Gene3D" id="1.10.260.50">
    <property type="match status" value="1"/>
</dbReference>
<dbReference type="SUPFAM" id="SSF53383">
    <property type="entry name" value="PLP-dependent transferases"/>
    <property type="match status" value="1"/>
</dbReference>
<dbReference type="InterPro" id="IPR016454">
    <property type="entry name" value="Cysteine_dSase"/>
</dbReference>
<dbReference type="PANTHER" id="PTHR11601">
    <property type="entry name" value="CYSTEINE DESULFURYLASE FAMILY MEMBER"/>
    <property type="match status" value="1"/>
</dbReference>
<keyword evidence="3" id="KW-0808">Transferase</keyword>
<evidence type="ECO:0000256" key="7">
    <source>
        <dbReference type="ARBA" id="ARBA00023014"/>
    </source>
</evidence>
<dbReference type="EMBL" id="CP107020">
    <property type="protein sequence ID" value="UYG15994.1"/>
    <property type="molecule type" value="Genomic_DNA"/>
</dbReference>
<protein>
    <submittedName>
        <fullName evidence="10">Cysteine desulfurase</fullName>
    </submittedName>
</protein>
<keyword evidence="4" id="KW-0479">Metal-binding</keyword>
<comment type="cofactor">
    <cofactor evidence="1">
        <name>pyridoxal 5'-phosphate</name>
        <dbReference type="ChEBI" id="CHEBI:597326"/>
    </cofactor>
</comment>
<dbReference type="Pfam" id="PF00266">
    <property type="entry name" value="Aminotran_5"/>
    <property type="match status" value="1"/>
</dbReference>
<keyword evidence="5" id="KW-0663">Pyridoxal phosphate</keyword>
<evidence type="ECO:0000256" key="4">
    <source>
        <dbReference type="ARBA" id="ARBA00022723"/>
    </source>
</evidence>
<feature type="domain" description="Aminotransferase class V" evidence="9">
    <location>
        <begin position="11"/>
        <end position="374"/>
    </location>
</feature>
<name>A0ABY6FZZ2_9MICO</name>
<evidence type="ECO:0000256" key="8">
    <source>
        <dbReference type="ARBA" id="ARBA00050776"/>
    </source>
</evidence>
<dbReference type="Gene3D" id="3.40.640.10">
    <property type="entry name" value="Type I PLP-dependent aspartate aminotransferase-like (Major domain)"/>
    <property type="match status" value="1"/>
</dbReference>
<dbReference type="Proteomes" id="UP001164305">
    <property type="component" value="Chromosome"/>
</dbReference>
<accession>A0ABY6FZZ2</accession>
<evidence type="ECO:0000256" key="1">
    <source>
        <dbReference type="ARBA" id="ARBA00001933"/>
    </source>
</evidence>
<evidence type="ECO:0000256" key="2">
    <source>
        <dbReference type="ARBA" id="ARBA00006490"/>
    </source>
</evidence>
<evidence type="ECO:0000256" key="3">
    <source>
        <dbReference type="ARBA" id="ARBA00022679"/>
    </source>
</evidence>
<dbReference type="PANTHER" id="PTHR11601:SF34">
    <property type="entry name" value="CYSTEINE DESULFURASE"/>
    <property type="match status" value="1"/>
</dbReference>
<dbReference type="PIRSF" id="PIRSF005572">
    <property type="entry name" value="NifS"/>
    <property type="match status" value="1"/>
</dbReference>
<sequence length="393" mass="39934">MVSADRAPRAYLDHAATTALRPSAREAYLATADVLGNPTSIHASGRRARAALDDALDSIAADLGVPRTWLVLTSGGTEADNLAVRGGALGALAADPTRTAVAVCATDHPATLEAARALGTSHEVRELPVDADGRLDPGAVDEALADGRVGLMTLALANNETGILQDVEGLAAIARGHGTLVHTDAVQAVGHADLPAPGAVPLMTMTGHKIGAPVGVGLLVADPDVPLVPQSAGGGQQRGVRSGTLDAPHAAALAAALHETLGDAEAERARLRDLGARLRAGIRALDPSARLTAGDGVDVADHVVHVLFPGADAQSLLYLLDERGIDASAGSACSAGVTQASPVLEAMHVPEHLARGALRLSLGWTSTQDDVARVLAALPEVLERSRAVASLTR</sequence>
<evidence type="ECO:0000256" key="5">
    <source>
        <dbReference type="ARBA" id="ARBA00022898"/>
    </source>
</evidence>
<reference evidence="10" key="1">
    <citation type="submission" date="2022-10" db="EMBL/GenBank/DDBJ databases">
        <title>Whole-Genome Sequencing of Brachybacterium huguangmaarense BRM-3, Isolated from Betula schmidtii.</title>
        <authorList>
            <person name="Haam D."/>
        </authorList>
    </citation>
    <scope>NUCLEOTIDE SEQUENCE</scope>
    <source>
        <strain evidence="10">BRM-3</strain>
    </source>
</reference>
<proteinExistence type="inferred from homology"/>
<dbReference type="Gene3D" id="3.90.1150.10">
    <property type="entry name" value="Aspartate Aminotransferase, domain 1"/>
    <property type="match status" value="1"/>
</dbReference>
<comment type="catalytic activity">
    <reaction evidence="8">
        <text>(sulfur carrier)-H + L-cysteine = (sulfur carrier)-SH + L-alanine</text>
        <dbReference type="Rhea" id="RHEA:43892"/>
        <dbReference type="Rhea" id="RHEA-COMP:14737"/>
        <dbReference type="Rhea" id="RHEA-COMP:14739"/>
        <dbReference type="ChEBI" id="CHEBI:29917"/>
        <dbReference type="ChEBI" id="CHEBI:35235"/>
        <dbReference type="ChEBI" id="CHEBI:57972"/>
        <dbReference type="ChEBI" id="CHEBI:64428"/>
        <dbReference type="EC" id="2.8.1.7"/>
    </reaction>
</comment>
<comment type="similarity">
    <text evidence="2">Belongs to the class-V pyridoxal-phosphate-dependent aminotransferase family. NifS/IscS subfamily.</text>
</comment>
<evidence type="ECO:0000313" key="10">
    <source>
        <dbReference type="EMBL" id="UYG15994.1"/>
    </source>
</evidence>
<organism evidence="10 11">
    <name type="scientific">Brachybacterium huguangmaarense</name>
    <dbReference type="NCBI Taxonomy" id="1652028"/>
    <lineage>
        <taxon>Bacteria</taxon>
        <taxon>Bacillati</taxon>
        <taxon>Actinomycetota</taxon>
        <taxon>Actinomycetes</taxon>
        <taxon>Micrococcales</taxon>
        <taxon>Dermabacteraceae</taxon>
        <taxon>Brachybacterium</taxon>
    </lineage>
</organism>
<keyword evidence="6" id="KW-0408">Iron</keyword>